<dbReference type="EMBL" id="AP024488">
    <property type="protein sequence ID" value="BCS96844.1"/>
    <property type="molecule type" value="Genomic_DNA"/>
</dbReference>
<dbReference type="NCBIfam" id="TIGR00208">
    <property type="entry name" value="fliS"/>
    <property type="match status" value="1"/>
</dbReference>
<keyword evidence="7" id="KW-0282">Flagellum</keyword>
<organism evidence="7 8">
    <name type="scientific">Desulfoluna limicola</name>
    <dbReference type="NCBI Taxonomy" id="2810562"/>
    <lineage>
        <taxon>Bacteria</taxon>
        <taxon>Pseudomonadati</taxon>
        <taxon>Thermodesulfobacteriota</taxon>
        <taxon>Desulfobacteria</taxon>
        <taxon>Desulfobacterales</taxon>
        <taxon>Desulfolunaceae</taxon>
        <taxon>Desulfoluna</taxon>
    </lineage>
</organism>
<proteinExistence type="inferred from homology"/>
<dbReference type="PANTHER" id="PTHR34773:SF1">
    <property type="entry name" value="FLAGELLAR SECRETION CHAPERONE FLIS"/>
    <property type="match status" value="1"/>
</dbReference>
<dbReference type="PIRSF" id="PIRSF039090">
    <property type="entry name" value="Flis"/>
    <property type="match status" value="1"/>
</dbReference>
<dbReference type="CDD" id="cd16098">
    <property type="entry name" value="FliS"/>
    <property type="match status" value="1"/>
</dbReference>
<dbReference type="InterPro" id="IPR036584">
    <property type="entry name" value="FliS_sf"/>
</dbReference>
<keyword evidence="3 6" id="KW-0963">Cytoplasm</keyword>
<keyword evidence="8" id="KW-1185">Reference proteome</keyword>
<accession>A0ABM7PH06</accession>
<evidence type="ECO:0000256" key="6">
    <source>
        <dbReference type="PIRNR" id="PIRNR039090"/>
    </source>
</evidence>
<dbReference type="Proteomes" id="UP001320148">
    <property type="component" value="Chromosome"/>
</dbReference>
<sequence length="145" mass="16231">MTPMSYSAYAASAVREDLPKDRILIMLYEGSIKFIHLAVRGIDENRPALKGEYISKVLAIITELTAALDMERGGEIAENLASLYEYMVKRLTEANVQNNTAPLLEVEQLIISLKEGFSEASRLRRQPAVRHPEKPRECRGVSVAI</sequence>
<evidence type="ECO:0000313" key="7">
    <source>
        <dbReference type="EMBL" id="BCS96844.1"/>
    </source>
</evidence>
<reference evidence="7 8" key="1">
    <citation type="submission" date="2021-02" db="EMBL/GenBank/DDBJ databases">
        <title>Complete genome of Desulfoluna sp. strain ASN36.</title>
        <authorList>
            <person name="Takahashi A."/>
            <person name="Kojima H."/>
            <person name="Fukui M."/>
        </authorList>
    </citation>
    <scope>NUCLEOTIDE SEQUENCE [LARGE SCALE GENOMIC DNA]</scope>
    <source>
        <strain evidence="7 8">ASN36</strain>
    </source>
</reference>
<keyword evidence="5" id="KW-0143">Chaperone</keyword>
<dbReference type="PANTHER" id="PTHR34773">
    <property type="entry name" value="FLAGELLAR SECRETION CHAPERONE FLIS"/>
    <property type="match status" value="1"/>
</dbReference>
<evidence type="ECO:0000313" key="8">
    <source>
        <dbReference type="Proteomes" id="UP001320148"/>
    </source>
</evidence>
<comment type="similarity">
    <text evidence="2 6">Belongs to the FliS family.</text>
</comment>
<dbReference type="InterPro" id="IPR003713">
    <property type="entry name" value="FliS"/>
</dbReference>
<evidence type="ECO:0000256" key="2">
    <source>
        <dbReference type="ARBA" id="ARBA00008787"/>
    </source>
</evidence>
<evidence type="ECO:0000256" key="5">
    <source>
        <dbReference type="ARBA" id="ARBA00023186"/>
    </source>
</evidence>
<evidence type="ECO:0000256" key="1">
    <source>
        <dbReference type="ARBA" id="ARBA00004514"/>
    </source>
</evidence>
<dbReference type="SUPFAM" id="SSF101116">
    <property type="entry name" value="Flagellar export chaperone FliS"/>
    <property type="match status" value="1"/>
</dbReference>
<protein>
    <recommendedName>
        <fullName evidence="6">Flagellar secretion chaperone FliS</fullName>
    </recommendedName>
</protein>
<name>A0ABM7PH06_9BACT</name>
<dbReference type="Gene3D" id="1.20.120.340">
    <property type="entry name" value="Flagellar protein FliS"/>
    <property type="match status" value="1"/>
</dbReference>
<keyword evidence="7" id="KW-0969">Cilium</keyword>
<gene>
    <name evidence="7" type="primary">fliS</name>
    <name evidence="7" type="ORF">DSLASN_24760</name>
</gene>
<evidence type="ECO:0000256" key="4">
    <source>
        <dbReference type="ARBA" id="ARBA00022795"/>
    </source>
</evidence>
<comment type="subcellular location">
    <subcellularLocation>
        <location evidence="1 6">Cytoplasm</location>
        <location evidence="1 6">Cytosol</location>
    </subcellularLocation>
</comment>
<dbReference type="RefSeq" id="WP_236893122.1">
    <property type="nucleotide sequence ID" value="NZ_AP024488.1"/>
</dbReference>
<dbReference type="Pfam" id="PF02561">
    <property type="entry name" value="FliS"/>
    <property type="match status" value="1"/>
</dbReference>
<keyword evidence="4 6" id="KW-1005">Bacterial flagellum biogenesis</keyword>
<keyword evidence="7" id="KW-0966">Cell projection</keyword>
<evidence type="ECO:0000256" key="3">
    <source>
        <dbReference type="ARBA" id="ARBA00022490"/>
    </source>
</evidence>